<evidence type="ECO:0000256" key="8">
    <source>
        <dbReference type="ARBA" id="ARBA00051284"/>
    </source>
</evidence>
<feature type="chain" id="PRO_5036724762" description="aralkylamine N-acetyltransferase" evidence="14">
    <location>
        <begin position="19"/>
        <end position="255"/>
    </location>
</feature>
<comment type="pathway">
    <text evidence="3">Aromatic compound metabolism; melatonin biosynthesis; melatonin from serotonin: step 1/2.</text>
</comment>
<dbReference type="PROSITE" id="PS51186">
    <property type="entry name" value="GNAT"/>
    <property type="match status" value="1"/>
</dbReference>
<keyword evidence="1" id="KW-0808">Transferase</keyword>
<name>A0A922CDQ6_MANSE</name>
<feature type="domain" description="N-acetyltransferase" evidence="15">
    <location>
        <begin position="40"/>
        <end position="230"/>
    </location>
</feature>
<dbReference type="GO" id="GO:0004059">
    <property type="term" value="F:aralkylamine N-acetyltransferase activity"/>
    <property type="evidence" value="ECO:0007669"/>
    <property type="project" value="UniProtKB-EC"/>
</dbReference>
<comment type="caution">
    <text evidence="16">The sequence shown here is derived from an EMBL/GenBank/DDBJ whole genome shotgun (WGS) entry which is preliminary data.</text>
</comment>
<evidence type="ECO:0000256" key="11">
    <source>
        <dbReference type="ARBA" id="ARBA00052178"/>
    </source>
</evidence>
<evidence type="ECO:0000259" key="15">
    <source>
        <dbReference type="PROSITE" id="PS51186"/>
    </source>
</evidence>
<evidence type="ECO:0000256" key="3">
    <source>
        <dbReference type="ARBA" id="ARBA00037926"/>
    </source>
</evidence>
<comment type="catalytic activity">
    <reaction evidence="9">
        <text>dopamine + acetyl-CoA = N-acetyldopamine + CoA + H(+)</text>
        <dbReference type="Rhea" id="RHEA:51388"/>
        <dbReference type="ChEBI" id="CHEBI:15378"/>
        <dbReference type="ChEBI" id="CHEBI:57287"/>
        <dbReference type="ChEBI" id="CHEBI:57288"/>
        <dbReference type="ChEBI" id="CHEBI:59905"/>
        <dbReference type="ChEBI" id="CHEBI:125678"/>
    </reaction>
    <physiologicalReaction direction="left-to-right" evidence="9">
        <dbReference type="Rhea" id="RHEA:51389"/>
    </physiologicalReaction>
</comment>
<evidence type="ECO:0000313" key="17">
    <source>
        <dbReference type="Proteomes" id="UP000791440"/>
    </source>
</evidence>
<keyword evidence="14" id="KW-0732">Signal</keyword>
<evidence type="ECO:0000256" key="5">
    <source>
        <dbReference type="ARBA" id="ARBA00039114"/>
    </source>
</evidence>
<comment type="similarity">
    <text evidence="4">Belongs to the acetyltransferase family. AANAT subfamily.</text>
</comment>
<organism evidence="16 17">
    <name type="scientific">Manduca sexta</name>
    <name type="common">Tobacco hawkmoth</name>
    <name type="synonym">Tobacco hornworm</name>
    <dbReference type="NCBI Taxonomy" id="7130"/>
    <lineage>
        <taxon>Eukaryota</taxon>
        <taxon>Metazoa</taxon>
        <taxon>Ecdysozoa</taxon>
        <taxon>Arthropoda</taxon>
        <taxon>Hexapoda</taxon>
        <taxon>Insecta</taxon>
        <taxon>Pterygota</taxon>
        <taxon>Neoptera</taxon>
        <taxon>Endopterygota</taxon>
        <taxon>Lepidoptera</taxon>
        <taxon>Glossata</taxon>
        <taxon>Ditrysia</taxon>
        <taxon>Bombycoidea</taxon>
        <taxon>Sphingidae</taxon>
        <taxon>Sphinginae</taxon>
        <taxon>Sphingini</taxon>
        <taxon>Manduca</taxon>
    </lineage>
</organism>
<dbReference type="EMBL" id="JH668293">
    <property type="protein sequence ID" value="KAG6442461.1"/>
    <property type="molecule type" value="Genomic_DNA"/>
</dbReference>
<evidence type="ECO:0000256" key="10">
    <source>
        <dbReference type="ARBA" id="ARBA00051823"/>
    </source>
</evidence>
<evidence type="ECO:0000256" key="2">
    <source>
        <dbReference type="ARBA" id="ARBA00023315"/>
    </source>
</evidence>
<evidence type="ECO:0000256" key="12">
    <source>
        <dbReference type="ARBA" id="ARBA00052335"/>
    </source>
</evidence>
<reference evidence="16" key="1">
    <citation type="journal article" date="2016" name="Insect Biochem. Mol. Biol.">
        <title>Multifaceted biological insights from a draft genome sequence of the tobacco hornworm moth, Manduca sexta.</title>
        <authorList>
            <person name="Kanost M.R."/>
            <person name="Arrese E.L."/>
            <person name="Cao X."/>
            <person name="Chen Y.R."/>
            <person name="Chellapilla S."/>
            <person name="Goldsmith M.R."/>
            <person name="Grosse-Wilde E."/>
            <person name="Heckel D.G."/>
            <person name="Herndon N."/>
            <person name="Jiang H."/>
            <person name="Papanicolaou A."/>
            <person name="Qu J."/>
            <person name="Soulages J.L."/>
            <person name="Vogel H."/>
            <person name="Walters J."/>
            <person name="Waterhouse R.M."/>
            <person name="Ahn S.J."/>
            <person name="Almeida F.C."/>
            <person name="An C."/>
            <person name="Aqrawi P."/>
            <person name="Bretschneider A."/>
            <person name="Bryant W.B."/>
            <person name="Bucks S."/>
            <person name="Chao H."/>
            <person name="Chevignon G."/>
            <person name="Christen J.M."/>
            <person name="Clarke D.F."/>
            <person name="Dittmer N.T."/>
            <person name="Ferguson L.C.F."/>
            <person name="Garavelou S."/>
            <person name="Gordon K.H.J."/>
            <person name="Gunaratna R.T."/>
            <person name="Han Y."/>
            <person name="Hauser F."/>
            <person name="He Y."/>
            <person name="Heidel-Fischer H."/>
            <person name="Hirsh A."/>
            <person name="Hu Y."/>
            <person name="Jiang H."/>
            <person name="Kalra D."/>
            <person name="Klinner C."/>
            <person name="Konig C."/>
            <person name="Kovar C."/>
            <person name="Kroll A.R."/>
            <person name="Kuwar S.S."/>
            <person name="Lee S.L."/>
            <person name="Lehman R."/>
            <person name="Li K."/>
            <person name="Li Z."/>
            <person name="Liang H."/>
            <person name="Lovelace S."/>
            <person name="Lu Z."/>
            <person name="Mansfield J.H."/>
            <person name="McCulloch K.J."/>
            <person name="Mathew T."/>
            <person name="Morton B."/>
            <person name="Muzny D.M."/>
            <person name="Neunemann D."/>
            <person name="Ongeri F."/>
            <person name="Pauchet Y."/>
            <person name="Pu L.L."/>
            <person name="Pyrousis I."/>
            <person name="Rao X.J."/>
            <person name="Redding A."/>
            <person name="Roesel C."/>
            <person name="Sanchez-Gracia A."/>
            <person name="Schaack S."/>
            <person name="Shukla A."/>
            <person name="Tetreau G."/>
            <person name="Wang Y."/>
            <person name="Xiong G.H."/>
            <person name="Traut W."/>
            <person name="Walsh T.K."/>
            <person name="Worley K.C."/>
            <person name="Wu D."/>
            <person name="Wu W."/>
            <person name="Wu Y.Q."/>
            <person name="Zhang X."/>
            <person name="Zou Z."/>
            <person name="Zucker H."/>
            <person name="Briscoe A.D."/>
            <person name="Burmester T."/>
            <person name="Clem R.J."/>
            <person name="Feyereisen R."/>
            <person name="Grimmelikhuijzen C.J.P."/>
            <person name="Hamodrakas S.J."/>
            <person name="Hansson B.S."/>
            <person name="Huguet E."/>
            <person name="Jermiin L.S."/>
            <person name="Lan Q."/>
            <person name="Lehman H.K."/>
            <person name="Lorenzen M."/>
            <person name="Merzendorfer H."/>
            <person name="Michalopoulos I."/>
            <person name="Morton D.B."/>
            <person name="Muthukrishnan S."/>
            <person name="Oakeshott J.G."/>
            <person name="Palmer W."/>
            <person name="Park Y."/>
            <person name="Passarelli A.L."/>
            <person name="Rozas J."/>
            <person name="Schwartz L.M."/>
            <person name="Smith W."/>
            <person name="Southgate A."/>
            <person name="Vilcinskas A."/>
            <person name="Vogt R."/>
            <person name="Wang P."/>
            <person name="Werren J."/>
            <person name="Yu X.Q."/>
            <person name="Zhou J.J."/>
            <person name="Brown S.J."/>
            <person name="Scherer S.E."/>
            <person name="Richards S."/>
            <person name="Blissard G.W."/>
        </authorList>
    </citation>
    <scope>NUCLEOTIDE SEQUENCE</scope>
</reference>
<proteinExistence type="inferred from homology"/>
<dbReference type="CDD" id="cd04301">
    <property type="entry name" value="NAT_SF"/>
    <property type="match status" value="1"/>
</dbReference>
<dbReference type="AlphaFoldDB" id="A0A922CDQ6"/>
<evidence type="ECO:0000256" key="6">
    <source>
        <dbReference type="ARBA" id="ARBA00050189"/>
    </source>
</evidence>
<sequence length="255" mass="29120">MIRWLLLVLNLNSSDISTSDTKIHILVEKIELQTMSQPGYTIAPVQKEDADDIMDLLKRTFFIDEPLNQAIGLCENETCTELEEYCSESMLKGLSFKAIDADGNIIGVMISGVCPLKVEDDNLLSQAERCQNPKFKRILYILARREEGSKLHEQFPDDEHIVDVKVAATDPSWRRRGIMKELVRVTEKATKQRGIRLLRMDTSSAYSAMSAERLGFTCYYDALYKDITMDGRPIIVPEPPHVNDRVYIKTLFEKP</sequence>
<dbReference type="Proteomes" id="UP000791440">
    <property type="component" value="Unassembled WGS sequence"/>
</dbReference>
<keyword evidence="17" id="KW-1185">Reference proteome</keyword>
<comment type="catalytic activity">
    <reaction evidence="8">
        <text>serotonin + (5Z,8Z,11Z,14Z)-eicosatetraenoyl-CoA = N-[(5Z,8Z,11Z,14Z)-eicosatetraenoyl]-serotonin + CoA + H(+)</text>
        <dbReference type="Rhea" id="RHEA:51396"/>
        <dbReference type="ChEBI" id="CHEBI:15378"/>
        <dbReference type="ChEBI" id="CHEBI:57287"/>
        <dbReference type="ChEBI" id="CHEBI:57368"/>
        <dbReference type="ChEBI" id="CHEBI:132255"/>
        <dbReference type="ChEBI" id="CHEBI:350546"/>
    </reaction>
    <physiologicalReaction direction="left-to-right" evidence="8">
        <dbReference type="Rhea" id="RHEA:51397"/>
    </physiologicalReaction>
</comment>
<comment type="catalytic activity">
    <reaction evidence="6">
        <text>dopamine + (9Z)-octadecenoyl-CoA = N-(9Z-octadecanoyl)-dopamine + CoA + H(+)</text>
        <dbReference type="Rhea" id="RHEA:51380"/>
        <dbReference type="ChEBI" id="CHEBI:15378"/>
        <dbReference type="ChEBI" id="CHEBI:31883"/>
        <dbReference type="ChEBI" id="CHEBI:57287"/>
        <dbReference type="ChEBI" id="CHEBI:57387"/>
        <dbReference type="ChEBI" id="CHEBI:59905"/>
    </reaction>
    <physiologicalReaction direction="left-to-right" evidence="6">
        <dbReference type="Rhea" id="RHEA:51381"/>
    </physiologicalReaction>
</comment>
<evidence type="ECO:0000256" key="9">
    <source>
        <dbReference type="ARBA" id="ARBA00051711"/>
    </source>
</evidence>
<feature type="signal peptide" evidence="14">
    <location>
        <begin position="1"/>
        <end position="18"/>
    </location>
</feature>
<comment type="catalytic activity">
    <reaction evidence="7">
        <text>serotonin + octadecanoyl-CoA = N-octadecanoyl-serotonin + CoA + H(+)</text>
        <dbReference type="Rhea" id="RHEA:51400"/>
        <dbReference type="ChEBI" id="CHEBI:15378"/>
        <dbReference type="ChEBI" id="CHEBI:57287"/>
        <dbReference type="ChEBI" id="CHEBI:57394"/>
        <dbReference type="ChEBI" id="CHEBI:134065"/>
        <dbReference type="ChEBI" id="CHEBI:350546"/>
    </reaction>
    <physiologicalReaction direction="left-to-right" evidence="7">
        <dbReference type="Rhea" id="RHEA:51401"/>
    </physiologicalReaction>
</comment>
<evidence type="ECO:0000256" key="1">
    <source>
        <dbReference type="ARBA" id="ARBA00022679"/>
    </source>
</evidence>
<dbReference type="PANTHER" id="PTHR20905">
    <property type="entry name" value="N-ACETYLTRANSFERASE-RELATED"/>
    <property type="match status" value="1"/>
</dbReference>
<dbReference type="FunFam" id="3.40.630.30:FF:000046">
    <property type="entry name" value="Dopamine N-acetyltransferase"/>
    <property type="match status" value="1"/>
</dbReference>
<comment type="catalytic activity">
    <reaction evidence="12">
        <text>dopamine + hexadecanoyl-CoA = N-hexadecanoyl-dopamine + CoA + H(+)</text>
        <dbReference type="Rhea" id="RHEA:51376"/>
        <dbReference type="ChEBI" id="CHEBI:15378"/>
        <dbReference type="ChEBI" id="CHEBI:57287"/>
        <dbReference type="ChEBI" id="CHEBI:57379"/>
        <dbReference type="ChEBI" id="CHEBI:59905"/>
        <dbReference type="ChEBI" id="CHEBI:134058"/>
    </reaction>
    <physiologicalReaction direction="left-to-right" evidence="12">
        <dbReference type="Rhea" id="RHEA:51377"/>
    </physiologicalReaction>
</comment>
<comment type="catalytic activity">
    <reaction evidence="11">
        <text>serotonin + hexadecanoyl-CoA = N-hexadecanoyl-serotonin + CoA + H(+)</text>
        <dbReference type="Rhea" id="RHEA:51384"/>
        <dbReference type="ChEBI" id="CHEBI:15378"/>
        <dbReference type="ChEBI" id="CHEBI:57287"/>
        <dbReference type="ChEBI" id="CHEBI:57379"/>
        <dbReference type="ChEBI" id="CHEBI:134059"/>
        <dbReference type="ChEBI" id="CHEBI:350546"/>
    </reaction>
    <physiologicalReaction direction="left-to-right" evidence="11">
        <dbReference type="Rhea" id="RHEA:51385"/>
    </physiologicalReaction>
</comment>
<reference evidence="16" key="2">
    <citation type="submission" date="2020-12" db="EMBL/GenBank/DDBJ databases">
        <authorList>
            <person name="Kanost M."/>
        </authorList>
    </citation>
    <scope>NUCLEOTIDE SEQUENCE</scope>
</reference>
<dbReference type="PANTHER" id="PTHR20905:SF1">
    <property type="entry name" value="AT07410P-RELATED"/>
    <property type="match status" value="1"/>
</dbReference>
<comment type="catalytic activity">
    <reaction evidence="10">
        <text>serotonin + (9Z)-octadecenoyl-CoA = N-(9Z-octadecenoyl)-serotonin + CoA + H(+)</text>
        <dbReference type="Rhea" id="RHEA:51392"/>
        <dbReference type="ChEBI" id="CHEBI:15378"/>
        <dbReference type="ChEBI" id="CHEBI:57287"/>
        <dbReference type="ChEBI" id="CHEBI:57387"/>
        <dbReference type="ChEBI" id="CHEBI:134064"/>
        <dbReference type="ChEBI" id="CHEBI:350546"/>
    </reaction>
    <physiologicalReaction direction="left-to-right" evidence="10">
        <dbReference type="Rhea" id="RHEA:51393"/>
    </physiologicalReaction>
</comment>
<evidence type="ECO:0000313" key="16">
    <source>
        <dbReference type="EMBL" id="KAG6442461.1"/>
    </source>
</evidence>
<accession>A0A922CDQ6</accession>
<evidence type="ECO:0000256" key="4">
    <source>
        <dbReference type="ARBA" id="ARBA00038182"/>
    </source>
</evidence>
<dbReference type="InterPro" id="IPR000182">
    <property type="entry name" value="GNAT_dom"/>
</dbReference>
<gene>
    <name evidence="16" type="ORF">O3G_MSEX002337</name>
</gene>
<keyword evidence="2" id="KW-0012">Acyltransferase</keyword>
<evidence type="ECO:0000256" key="7">
    <source>
        <dbReference type="ARBA" id="ARBA00050849"/>
    </source>
</evidence>
<dbReference type="EC" id="2.3.1.87" evidence="5"/>
<evidence type="ECO:0000256" key="13">
    <source>
        <dbReference type="ARBA" id="ARBA00052491"/>
    </source>
</evidence>
<evidence type="ECO:0000256" key="14">
    <source>
        <dbReference type="SAM" id="SignalP"/>
    </source>
</evidence>
<protein>
    <recommendedName>
        <fullName evidence="5">aralkylamine N-acetyltransferase</fullName>
        <ecNumber evidence="5">2.3.1.87</ecNumber>
    </recommendedName>
</protein>
<comment type="catalytic activity">
    <reaction evidence="13">
        <text>serotonin + acetyl-CoA = N-acetylserotonin + CoA + H(+)</text>
        <dbReference type="Rhea" id="RHEA:25217"/>
        <dbReference type="ChEBI" id="CHEBI:15378"/>
        <dbReference type="ChEBI" id="CHEBI:17697"/>
        <dbReference type="ChEBI" id="CHEBI:57287"/>
        <dbReference type="ChEBI" id="CHEBI:57288"/>
        <dbReference type="ChEBI" id="CHEBI:350546"/>
        <dbReference type="EC" id="2.3.1.87"/>
    </reaction>
    <physiologicalReaction direction="left-to-right" evidence="13">
        <dbReference type="Rhea" id="RHEA:25218"/>
    </physiologicalReaction>
</comment>